<evidence type="ECO:0000256" key="1">
    <source>
        <dbReference type="PROSITE-ProRule" id="PRU00708"/>
    </source>
</evidence>
<organism evidence="2 3">
    <name type="scientific">Angiostrongylus cantonensis</name>
    <name type="common">Rat lungworm</name>
    <dbReference type="NCBI Taxonomy" id="6313"/>
    <lineage>
        <taxon>Eukaryota</taxon>
        <taxon>Metazoa</taxon>
        <taxon>Ecdysozoa</taxon>
        <taxon>Nematoda</taxon>
        <taxon>Chromadorea</taxon>
        <taxon>Rhabditida</taxon>
        <taxon>Rhabditina</taxon>
        <taxon>Rhabditomorpha</taxon>
        <taxon>Strongyloidea</taxon>
        <taxon>Metastrongylidae</taxon>
        <taxon>Angiostrongylus</taxon>
    </lineage>
</organism>
<reference evidence="3" key="2">
    <citation type="submission" date="2016-04" db="UniProtKB">
        <authorList>
            <consortium name="WormBaseParasite"/>
        </authorList>
    </citation>
    <scope>IDENTIFICATION</scope>
</reference>
<dbReference type="GO" id="GO:0003730">
    <property type="term" value="F:mRNA 3'-UTR binding"/>
    <property type="evidence" value="ECO:0007669"/>
    <property type="project" value="TreeGrafter"/>
</dbReference>
<reference evidence="2" key="1">
    <citation type="submission" date="2012-09" db="EMBL/GenBank/DDBJ databases">
        <authorList>
            <person name="Martin A.A."/>
        </authorList>
    </citation>
    <scope>NUCLEOTIDE SEQUENCE</scope>
</reference>
<dbReference type="WBParaSite" id="ACAC_0000069501-mRNA-1">
    <property type="protein sequence ID" value="ACAC_0000069501-mRNA-1"/>
    <property type="gene ID" value="ACAC_0000069501"/>
</dbReference>
<protein>
    <submittedName>
        <fullName evidence="3">PPR_long domain-containing protein</fullName>
    </submittedName>
</protein>
<dbReference type="Gene3D" id="1.25.40.10">
    <property type="entry name" value="Tetratricopeptide repeat domain"/>
    <property type="match status" value="1"/>
</dbReference>
<dbReference type="PROSITE" id="PS51375">
    <property type="entry name" value="PPR"/>
    <property type="match status" value="1"/>
</dbReference>
<dbReference type="InterPro" id="IPR033490">
    <property type="entry name" value="LRP130"/>
</dbReference>
<evidence type="ECO:0000313" key="3">
    <source>
        <dbReference type="WBParaSite" id="ACAC_0000069501-mRNA-1"/>
    </source>
</evidence>
<dbReference type="PANTHER" id="PTHR46669">
    <property type="entry name" value="LEUCINE-RICH PPR MOTIF-CONTAINING PROTEIN, MITOCHONDRIAL"/>
    <property type="match status" value="1"/>
</dbReference>
<dbReference type="InterPro" id="IPR011990">
    <property type="entry name" value="TPR-like_helical_dom_sf"/>
</dbReference>
<dbReference type="GO" id="GO:0005739">
    <property type="term" value="C:mitochondrion"/>
    <property type="evidence" value="ECO:0007669"/>
    <property type="project" value="TreeGrafter"/>
</dbReference>
<name>A0A158P687_ANGCA</name>
<dbReference type="GO" id="GO:0005634">
    <property type="term" value="C:nucleus"/>
    <property type="evidence" value="ECO:0007669"/>
    <property type="project" value="TreeGrafter"/>
</dbReference>
<proteinExistence type="predicted"/>
<sequence length="965" mass="111492">LFFLRYGSVHNYRISLRNSGTVVIPYCSGSWSDLEVTDENKLINRSDFRGVPAKNTKRDVARFPETVLSQIQESLRRNYRISASTVFLDVVKRLEEGDEAFISTLKRSSERWLPMLLRACGKAASNVPNSSRQQILARLWNEVNSRGMGQARNFFSFSFRNLSPDQHTFQLLLTSLARSGDIEGCRTMVYEMARRGFLVDNICNDALVYCFAVRGHHAKADSLAEALRKYGADAVSSSQGACAKAAAARADLNRLRTVLRRAVVGEKRKLILSASDILETIWLLSEKSLEGDGAEFVNLTEQMLNYTCHGSGFFRLLIREIETHIMHQHYYIAVALLEDTNRVSDCLKSQQKSLFLNQIISQLSRQVIRNEVNVAKVNDIANRVHNIYFTLENVSVLSPRIHDDLLFAAIMYKEFSIDKRMEYVSALVDMVDRERTRHHLVLPLTDDVEDRLKLIFRCCNLGYKDLSQHDIFVLSHLLLKPVYGMSTRSSDFRISKLDKVARILRSYGVSNDSIWQTIYAWWRDQTSREKHMENPQLAKRPSAGELQGLVFLYYKCAFCSVKGPIFPTTYDRLKKFVDDRDSSKVYAFVSSYGWPGDTNFEEIIPDLLDLYLNHEEWGNVKKMLISLSSQSGKWQKEDDPSYSPIKNYHLLQILRRLSNEGEEISLRKIINYSYELRRLFPGAVANYDTFFNTLHEYNKLFGRCFERLPNPSVEKIDECIDLLRTLNKLEVLLLHPSETLTSVFISNEAVNTWMKFQSSLYCSNGIVALLRYSLMQKSDNSKLNIQYVLHKAQNFLPKSRVHCLYVAVLVNNRFFCSMLTSEIDPLDCIMAMRFMNALKAKMVDEEFIRQFTELCLKYTTLSGDIEAVRQLQADWIRTCEQRRLAPLALRLYDLFKRYGIDLQDNEKLRLWNLIGEHEIFAKQWIYEPHGFLRISADDDLIQNSDIGQIKRVLQDEISTSRSLAL</sequence>
<accession>A0A158P687</accession>
<dbReference type="PANTHER" id="PTHR46669:SF1">
    <property type="entry name" value="LEUCINE-RICH PPR MOTIF-CONTAINING PROTEIN, MITOCHONDRIAL"/>
    <property type="match status" value="1"/>
</dbReference>
<dbReference type="AlphaFoldDB" id="A0A158P687"/>
<dbReference type="InterPro" id="IPR002885">
    <property type="entry name" value="PPR_rpt"/>
</dbReference>
<evidence type="ECO:0000313" key="2">
    <source>
        <dbReference type="Proteomes" id="UP000035642"/>
    </source>
</evidence>
<feature type="repeat" description="PPR" evidence="1">
    <location>
        <begin position="165"/>
        <end position="199"/>
    </location>
</feature>
<dbReference type="GO" id="GO:0070129">
    <property type="term" value="P:regulation of mitochondrial translation"/>
    <property type="evidence" value="ECO:0007669"/>
    <property type="project" value="TreeGrafter"/>
</dbReference>
<dbReference type="STRING" id="6313.A0A158P687"/>
<dbReference type="Proteomes" id="UP000035642">
    <property type="component" value="Unassembled WGS sequence"/>
</dbReference>
<keyword evidence="2" id="KW-1185">Reference proteome</keyword>